<dbReference type="EMBL" id="ML735288">
    <property type="protein sequence ID" value="KAE8387790.1"/>
    <property type="molecule type" value="Genomic_DNA"/>
</dbReference>
<feature type="domain" description="Gfd2/YDR514C-like C-terminal" evidence="2">
    <location>
        <begin position="336"/>
        <end position="526"/>
    </location>
</feature>
<gene>
    <name evidence="3" type="ORF">BDV23DRAFT_195610</name>
</gene>
<feature type="compositionally biased region" description="Basic and acidic residues" evidence="1">
    <location>
        <begin position="57"/>
        <end position="71"/>
    </location>
</feature>
<dbReference type="PANTHER" id="PTHR28083">
    <property type="entry name" value="GOOD FOR FULL DBP5 ACTIVITY PROTEIN 2"/>
    <property type="match status" value="1"/>
</dbReference>
<name>A0A5N7C127_PETAA</name>
<dbReference type="PANTHER" id="PTHR28083:SF1">
    <property type="entry name" value="GOOD FOR FULL DBP5 ACTIVITY PROTEIN 2"/>
    <property type="match status" value="1"/>
</dbReference>
<proteinExistence type="predicted"/>
<feature type="region of interest" description="Disordered" evidence="1">
    <location>
        <begin position="31"/>
        <end position="106"/>
    </location>
</feature>
<dbReference type="Gene3D" id="3.30.420.10">
    <property type="entry name" value="Ribonuclease H-like superfamily/Ribonuclease H"/>
    <property type="match status" value="1"/>
</dbReference>
<dbReference type="GO" id="GO:0003676">
    <property type="term" value="F:nucleic acid binding"/>
    <property type="evidence" value="ECO:0007669"/>
    <property type="project" value="InterPro"/>
</dbReference>
<dbReference type="Pfam" id="PF21762">
    <property type="entry name" value="DEDDh_C"/>
    <property type="match status" value="1"/>
</dbReference>
<feature type="region of interest" description="Disordered" evidence="1">
    <location>
        <begin position="302"/>
        <end position="322"/>
    </location>
</feature>
<dbReference type="InterPro" id="IPR048519">
    <property type="entry name" value="Gfd2/YDR514C-like_C"/>
</dbReference>
<reference evidence="3" key="1">
    <citation type="submission" date="2019-04" db="EMBL/GenBank/DDBJ databases">
        <title>Friends and foes A comparative genomics studyof 23 Aspergillus species from section Flavi.</title>
        <authorList>
            <consortium name="DOE Joint Genome Institute"/>
            <person name="Kjaerbolling I."/>
            <person name="Vesth T."/>
            <person name="Frisvad J.C."/>
            <person name="Nybo J.L."/>
            <person name="Theobald S."/>
            <person name="Kildgaard S."/>
            <person name="Isbrandt T."/>
            <person name="Kuo A."/>
            <person name="Sato A."/>
            <person name="Lyhne E.K."/>
            <person name="Kogle M.E."/>
            <person name="Wiebenga A."/>
            <person name="Kun R.S."/>
            <person name="Lubbers R.J."/>
            <person name="Makela M.R."/>
            <person name="Barry K."/>
            <person name="Chovatia M."/>
            <person name="Clum A."/>
            <person name="Daum C."/>
            <person name="Haridas S."/>
            <person name="He G."/>
            <person name="LaButti K."/>
            <person name="Lipzen A."/>
            <person name="Mondo S."/>
            <person name="Riley R."/>
            <person name="Salamov A."/>
            <person name="Simmons B.A."/>
            <person name="Magnuson J.K."/>
            <person name="Henrissat B."/>
            <person name="Mortensen U.H."/>
            <person name="Larsen T.O."/>
            <person name="Devries R.P."/>
            <person name="Grigoriev I.V."/>
            <person name="Machida M."/>
            <person name="Baker S.E."/>
            <person name="Andersen M.R."/>
        </authorList>
    </citation>
    <scope>NUCLEOTIDE SEQUENCE [LARGE SCALE GENOMIC DNA]</scope>
    <source>
        <strain evidence="3">IBT 14317</strain>
    </source>
</reference>
<evidence type="ECO:0000259" key="2">
    <source>
        <dbReference type="Pfam" id="PF21762"/>
    </source>
</evidence>
<protein>
    <recommendedName>
        <fullName evidence="2">Gfd2/YDR514C-like C-terminal domain-containing protein</fullName>
    </recommendedName>
</protein>
<evidence type="ECO:0000256" key="1">
    <source>
        <dbReference type="SAM" id="MobiDB-lite"/>
    </source>
</evidence>
<dbReference type="GO" id="GO:0005634">
    <property type="term" value="C:nucleus"/>
    <property type="evidence" value="ECO:0007669"/>
    <property type="project" value="TreeGrafter"/>
</dbReference>
<feature type="compositionally biased region" description="Polar residues" evidence="1">
    <location>
        <begin position="79"/>
        <end position="94"/>
    </location>
</feature>
<evidence type="ECO:0000313" key="3">
    <source>
        <dbReference type="EMBL" id="KAE8387790.1"/>
    </source>
</evidence>
<dbReference type="Proteomes" id="UP000326877">
    <property type="component" value="Unassembled WGS sequence"/>
</dbReference>
<dbReference type="AlphaFoldDB" id="A0A5N7C127"/>
<sequence length="532" mass="60791">MEKAERLNLLFSQDESLLELDTQLRTVLEIQPKSEVPHIGDSANTGWGHLDSTSPRPDQRLKWSSEPDTMDKPPCNATEAVSESPESAAQTIPAHNTPLPSVESHRSHDGSFSPLLTISRYAYKFVKGELSQRLANQFFDGGKFWNRCWDLHYIKLPPQIGLCHLILVPTSQVRDFFQEINHALQCNLALSDEGLILNFHKEGFPQPIFIGRSTSRETKDRLESQVPASSGRTCHSSGMDEQFLAFEQMIETAWETTRNRKKPSKAKQQLRIQNQQRLADSLRRTQSYLGLRSDEINDMIDDMSWEERRDQQPKPRPSRPLRMDKPVPFPFWHQPVFISIDVESNEHHHKQITEVGISTLDTLDLVDISPGDDGDHWRTKIQSRHLRVEEYAHHVNRDFVIGCPDNFDFGASEWVSTDDLVAAVQASFQVPTVGESHAPRNLVLVGHATTGDVRYLRQIGVRMERKPEGTAGFIDTVDTADFFRIIRNETTTRKLGGILQEFDMIGWHLHNAGNDARYTMEVMVQMMLEHSR</sequence>
<dbReference type="OrthoDB" id="5953249at2759"/>
<dbReference type="InterPro" id="IPR036397">
    <property type="entry name" value="RNaseH_sf"/>
</dbReference>
<accession>A0A5N7C127</accession>
<organism evidence="3">
    <name type="scientific">Petromyces alliaceus</name>
    <name type="common">Aspergillus alliaceus</name>
    <dbReference type="NCBI Taxonomy" id="209559"/>
    <lineage>
        <taxon>Eukaryota</taxon>
        <taxon>Fungi</taxon>
        <taxon>Dikarya</taxon>
        <taxon>Ascomycota</taxon>
        <taxon>Pezizomycotina</taxon>
        <taxon>Eurotiomycetes</taxon>
        <taxon>Eurotiomycetidae</taxon>
        <taxon>Eurotiales</taxon>
        <taxon>Aspergillaceae</taxon>
        <taxon>Aspergillus</taxon>
        <taxon>Aspergillus subgen. Circumdati</taxon>
    </lineage>
</organism>
<dbReference type="InterPro" id="IPR012337">
    <property type="entry name" value="RNaseH-like_sf"/>
</dbReference>
<dbReference type="SUPFAM" id="SSF53098">
    <property type="entry name" value="Ribonuclease H-like"/>
    <property type="match status" value="1"/>
</dbReference>
<dbReference type="InterPro" id="IPR040151">
    <property type="entry name" value="Gfd2/YDR514C-like"/>
</dbReference>